<dbReference type="InterPro" id="IPR050194">
    <property type="entry name" value="Glycosyltransferase_grp1"/>
</dbReference>
<protein>
    <submittedName>
        <fullName evidence="3">Glycosyltransferase family 4 protein</fullName>
    </submittedName>
</protein>
<comment type="caution">
    <text evidence="3">The sequence shown here is derived from an EMBL/GenBank/DDBJ whole genome shotgun (WGS) entry which is preliminary data.</text>
</comment>
<dbReference type="PANTHER" id="PTHR45947:SF13">
    <property type="entry name" value="TRANSFERASE"/>
    <property type="match status" value="1"/>
</dbReference>
<keyword evidence="4" id="KW-1185">Reference proteome</keyword>
<evidence type="ECO:0000259" key="2">
    <source>
        <dbReference type="Pfam" id="PF13439"/>
    </source>
</evidence>
<dbReference type="CDD" id="cd03801">
    <property type="entry name" value="GT4_PimA-like"/>
    <property type="match status" value="1"/>
</dbReference>
<dbReference type="Pfam" id="PF00534">
    <property type="entry name" value="Glycos_transf_1"/>
    <property type="match status" value="1"/>
</dbReference>
<dbReference type="EMBL" id="JAGISH010000011">
    <property type="protein sequence ID" value="MBP0484333.1"/>
    <property type="molecule type" value="Genomic_DNA"/>
</dbReference>
<accession>A0A940MR23</accession>
<dbReference type="InterPro" id="IPR001296">
    <property type="entry name" value="Glyco_trans_1"/>
</dbReference>
<reference evidence="3" key="1">
    <citation type="submission" date="2021-03" db="EMBL/GenBank/DDBJ databases">
        <title>Sagittula salina sp. nov. strain M10.9X isolated from the marine waste.</title>
        <authorList>
            <person name="Satari L."/>
            <person name="Molina-Menor E."/>
            <person name="Vidal-Verdu A."/>
            <person name="Pascual J."/>
            <person name="Pereto J."/>
            <person name="Porcar M."/>
        </authorList>
    </citation>
    <scope>NUCLEOTIDE SEQUENCE</scope>
    <source>
        <strain evidence="3">M10.9X</strain>
    </source>
</reference>
<organism evidence="3 4">
    <name type="scientific">Sagittula salina</name>
    <dbReference type="NCBI Taxonomy" id="2820268"/>
    <lineage>
        <taxon>Bacteria</taxon>
        <taxon>Pseudomonadati</taxon>
        <taxon>Pseudomonadota</taxon>
        <taxon>Alphaproteobacteria</taxon>
        <taxon>Rhodobacterales</taxon>
        <taxon>Roseobacteraceae</taxon>
        <taxon>Sagittula</taxon>
    </lineage>
</organism>
<name>A0A940MR23_9RHOB</name>
<dbReference type="Pfam" id="PF13439">
    <property type="entry name" value="Glyco_transf_4"/>
    <property type="match status" value="1"/>
</dbReference>
<sequence length="403" mass="44400">MPKGLRIGYIVPQFPGQTHIFFWREIKALERMGHEVHVFSTRKPPPKLISHDWAEEAMARTTYLGRVNPARALPAIAKLTPKGLPKWLLTEPRAFSKDVLISLAAADHLQAAARKLQLDHVHAHSAARAAFIAALTHHMGGPRYSLTLHGPLSDYGPGQRFKWRDASFATVITHKLLDEVHAALSPDLPERILVRPMGVDTEKLSRAAPYHPPGHGRPIRIFSCARLNVVKGHQDLLSATRQLIDQGTDVRVEIAGEDDQGGTGYRRELEDHLKKLRLQDHVKLLGAISNVEVKQKLEQAHLFVLASWHEPLGVAYMEAMSMGVPTIGTDAGGVSELIADGSTGYLVEPKNPGQLARTIRALAADPDALMRLSTAGRAHIEAHFRAELGAQVLVDEIQRLKDA</sequence>
<dbReference type="NCBIfam" id="NF041876">
    <property type="entry name" value="EPS_EpsE"/>
    <property type="match status" value="1"/>
</dbReference>
<evidence type="ECO:0000313" key="4">
    <source>
        <dbReference type="Proteomes" id="UP000675940"/>
    </source>
</evidence>
<evidence type="ECO:0000259" key="1">
    <source>
        <dbReference type="Pfam" id="PF00534"/>
    </source>
</evidence>
<dbReference type="GO" id="GO:0016757">
    <property type="term" value="F:glycosyltransferase activity"/>
    <property type="evidence" value="ECO:0007669"/>
    <property type="project" value="InterPro"/>
</dbReference>
<dbReference type="Proteomes" id="UP000675940">
    <property type="component" value="Unassembled WGS sequence"/>
</dbReference>
<dbReference type="SUPFAM" id="SSF53756">
    <property type="entry name" value="UDP-Glycosyltransferase/glycogen phosphorylase"/>
    <property type="match status" value="1"/>
</dbReference>
<feature type="domain" description="Glycosyl transferase family 1" evidence="1">
    <location>
        <begin position="218"/>
        <end position="378"/>
    </location>
</feature>
<dbReference type="InterPro" id="IPR028098">
    <property type="entry name" value="Glyco_trans_4-like_N"/>
</dbReference>
<feature type="domain" description="Glycosyltransferase subfamily 4-like N-terminal" evidence="2">
    <location>
        <begin position="26"/>
        <end position="203"/>
    </location>
</feature>
<gene>
    <name evidence="3" type="ORF">J5474_17820</name>
</gene>
<dbReference type="Gene3D" id="3.40.50.2000">
    <property type="entry name" value="Glycogen Phosphorylase B"/>
    <property type="match status" value="2"/>
</dbReference>
<dbReference type="AlphaFoldDB" id="A0A940MR23"/>
<dbReference type="PANTHER" id="PTHR45947">
    <property type="entry name" value="SULFOQUINOVOSYL TRANSFERASE SQD2"/>
    <property type="match status" value="1"/>
</dbReference>
<dbReference type="RefSeq" id="WP_209362564.1">
    <property type="nucleotide sequence ID" value="NZ_JAGISH010000011.1"/>
</dbReference>
<evidence type="ECO:0000313" key="3">
    <source>
        <dbReference type="EMBL" id="MBP0484333.1"/>
    </source>
</evidence>
<proteinExistence type="predicted"/>